<evidence type="ECO:0008006" key="10">
    <source>
        <dbReference type="Google" id="ProtNLM"/>
    </source>
</evidence>
<evidence type="ECO:0000256" key="5">
    <source>
        <dbReference type="ARBA" id="ARBA00022989"/>
    </source>
</evidence>
<feature type="transmembrane region" description="Helical" evidence="7">
    <location>
        <begin position="242"/>
        <end position="263"/>
    </location>
</feature>
<dbReference type="KEGG" id="mamp:MAMA39_05690"/>
<evidence type="ECO:0000256" key="2">
    <source>
        <dbReference type="ARBA" id="ARBA00022448"/>
    </source>
</evidence>
<comment type="subcellular location">
    <subcellularLocation>
        <location evidence="1">Cell membrane</location>
        <topology evidence="1">Multi-pass membrane protein</topology>
    </subcellularLocation>
</comment>
<evidence type="ECO:0000313" key="9">
    <source>
        <dbReference type="Proteomes" id="UP000261764"/>
    </source>
</evidence>
<dbReference type="InterPro" id="IPR035906">
    <property type="entry name" value="MetI-like_sf"/>
</dbReference>
<feature type="transmembrane region" description="Helical" evidence="7">
    <location>
        <begin position="179"/>
        <end position="201"/>
    </location>
</feature>
<gene>
    <name evidence="8" type="ORF">MAMA39_05690</name>
</gene>
<dbReference type="SUPFAM" id="SSF161098">
    <property type="entry name" value="MetI-like"/>
    <property type="match status" value="1"/>
</dbReference>
<evidence type="ECO:0000256" key="1">
    <source>
        <dbReference type="ARBA" id="ARBA00004651"/>
    </source>
</evidence>
<sequence length="271" mass="31079">MFKNLCKEILKYLIVFLLLIIVLFPLYYLIVVSLSTPDFFGKTRFKVDVFSPGNFQGLNTPEFRSAVSITVSVIFTLIFLRMTTLTLASFGLMKVNAITKKIMFWIFFFVSIIPEITIYLALKTIITDLGIFPSSLTISWTTNGIFSFFLMIYIYRAASQVWVTKEKIMIIDSLKWYQAFLYVYLPVLKMPYFLLVIFTTIHVWNEYLWPHVILSSLAVKNVTGWFLSLGDTGFGNITNIQAAGAVVSLLIPLSIYIAFSHWINKGISRNV</sequence>
<organism evidence="8 9">
    <name type="scientific">Mycoplasma amphoriforme A39</name>
    <dbReference type="NCBI Taxonomy" id="572419"/>
    <lineage>
        <taxon>Bacteria</taxon>
        <taxon>Bacillati</taxon>
        <taxon>Mycoplasmatota</taxon>
        <taxon>Mollicutes</taxon>
        <taxon>Mycoplasmataceae</taxon>
        <taxon>Mycoplasma</taxon>
    </lineage>
</organism>
<accession>A0A292IJA4</accession>
<feature type="transmembrane region" description="Helical" evidence="7">
    <location>
        <begin position="138"/>
        <end position="158"/>
    </location>
</feature>
<keyword evidence="3" id="KW-1003">Cell membrane</keyword>
<dbReference type="AlphaFoldDB" id="A0A292IJA4"/>
<feature type="transmembrane region" description="Helical" evidence="7">
    <location>
        <begin position="102"/>
        <end position="126"/>
    </location>
</feature>
<dbReference type="RefSeq" id="WP_343251317.1">
    <property type="nucleotide sequence ID" value="NZ_HG937516.1"/>
</dbReference>
<feature type="transmembrane region" description="Helical" evidence="7">
    <location>
        <begin position="66"/>
        <end position="90"/>
    </location>
</feature>
<reference evidence="8 9" key="1">
    <citation type="journal article" date="2015" name="Clin. Infect. Dis.">
        <title>Genomic Investigations unmask Mycoplasma amphoriforme, a new respiratory pathogen.</title>
        <authorList>
            <person name="Gillespie S.H."/>
            <person name="Ling C.L."/>
            <person name="Oravcova K."/>
            <person name="Pinheiro M."/>
            <person name="Wells L."/>
            <person name="Bryant J.M."/>
            <person name="McHugh T.D."/>
            <person name="Bebear C."/>
            <person name="Webster D."/>
            <person name="Harris S.R."/>
            <person name="Seth-Smith H.M."/>
            <person name="Thomson N.R."/>
        </authorList>
    </citation>
    <scope>NUCLEOTIDE SEQUENCE [LARGE SCALE GENOMIC DNA]</scope>
    <source>
        <strain evidence="8 9">A39</strain>
    </source>
</reference>
<keyword evidence="4 7" id="KW-0812">Transmembrane</keyword>
<dbReference type="GO" id="GO:0005886">
    <property type="term" value="C:plasma membrane"/>
    <property type="evidence" value="ECO:0007669"/>
    <property type="project" value="UniProtKB-SubCell"/>
</dbReference>
<evidence type="ECO:0000256" key="6">
    <source>
        <dbReference type="ARBA" id="ARBA00023136"/>
    </source>
</evidence>
<protein>
    <recommendedName>
        <fullName evidence="10">ABC transmembrane type-1 domain-containing protein</fullName>
    </recommendedName>
</protein>
<proteinExistence type="predicted"/>
<evidence type="ECO:0000256" key="3">
    <source>
        <dbReference type="ARBA" id="ARBA00022475"/>
    </source>
</evidence>
<evidence type="ECO:0000313" key="8">
    <source>
        <dbReference type="EMBL" id="CDN40686.1"/>
    </source>
</evidence>
<keyword evidence="5 7" id="KW-1133">Transmembrane helix</keyword>
<keyword evidence="9" id="KW-1185">Reference proteome</keyword>
<dbReference type="PANTHER" id="PTHR43744">
    <property type="entry name" value="ABC TRANSPORTER PERMEASE PROTEIN MG189-RELATED-RELATED"/>
    <property type="match status" value="1"/>
</dbReference>
<dbReference type="PANTHER" id="PTHR43744:SF12">
    <property type="entry name" value="ABC TRANSPORTER PERMEASE PROTEIN MG189-RELATED"/>
    <property type="match status" value="1"/>
</dbReference>
<feature type="transmembrane region" description="Helical" evidence="7">
    <location>
        <begin position="12"/>
        <end position="30"/>
    </location>
</feature>
<dbReference type="Proteomes" id="UP000261764">
    <property type="component" value="Chromosome I"/>
</dbReference>
<dbReference type="EMBL" id="HG937516">
    <property type="protein sequence ID" value="CDN40686.1"/>
    <property type="molecule type" value="Genomic_DNA"/>
</dbReference>
<evidence type="ECO:0000256" key="7">
    <source>
        <dbReference type="SAM" id="Phobius"/>
    </source>
</evidence>
<name>A0A292IJA4_9MOLU</name>
<keyword evidence="2" id="KW-0813">Transport</keyword>
<keyword evidence="6 7" id="KW-0472">Membrane</keyword>
<dbReference type="Gene3D" id="1.10.3720.10">
    <property type="entry name" value="MetI-like"/>
    <property type="match status" value="1"/>
</dbReference>
<evidence type="ECO:0000256" key="4">
    <source>
        <dbReference type="ARBA" id="ARBA00022692"/>
    </source>
</evidence>